<evidence type="ECO:0000256" key="5">
    <source>
        <dbReference type="SAM" id="MobiDB-lite"/>
    </source>
</evidence>
<reference evidence="7 8" key="1">
    <citation type="submission" date="2020-02" db="EMBL/GenBank/DDBJ databases">
        <title>Whole-genome analyses of novel actinobacteria.</title>
        <authorList>
            <person name="Sahin N."/>
        </authorList>
    </citation>
    <scope>NUCLEOTIDE SEQUENCE [LARGE SCALE GENOMIC DNA]</scope>
    <source>
        <strain evidence="7 8">A7024</strain>
    </source>
</reference>
<evidence type="ECO:0000313" key="7">
    <source>
        <dbReference type="EMBL" id="NGN68542.1"/>
    </source>
</evidence>
<dbReference type="PANTHER" id="PTHR30055:SF234">
    <property type="entry name" value="HTH-TYPE TRANSCRIPTIONAL REGULATOR BETI"/>
    <property type="match status" value="1"/>
</dbReference>
<dbReference type="InterPro" id="IPR001647">
    <property type="entry name" value="HTH_TetR"/>
</dbReference>
<accession>A0A6G4U959</accession>
<evidence type="ECO:0000256" key="4">
    <source>
        <dbReference type="PROSITE-ProRule" id="PRU00335"/>
    </source>
</evidence>
<dbReference type="AlphaFoldDB" id="A0A6G4U959"/>
<organism evidence="7 8">
    <name type="scientific">Streptomyces coryli</name>
    <dbReference type="NCBI Taxonomy" id="1128680"/>
    <lineage>
        <taxon>Bacteria</taxon>
        <taxon>Bacillati</taxon>
        <taxon>Actinomycetota</taxon>
        <taxon>Actinomycetes</taxon>
        <taxon>Kitasatosporales</taxon>
        <taxon>Streptomycetaceae</taxon>
        <taxon>Streptomyces</taxon>
    </lineage>
</organism>
<evidence type="ECO:0000256" key="3">
    <source>
        <dbReference type="ARBA" id="ARBA00023163"/>
    </source>
</evidence>
<feature type="DNA-binding region" description="H-T-H motif" evidence="4">
    <location>
        <begin position="42"/>
        <end position="61"/>
    </location>
</feature>
<dbReference type="Gene3D" id="1.10.357.10">
    <property type="entry name" value="Tetracycline Repressor, domain 2"/>
    <property type="match status" value="1"/>
</dbReference>
<dbReference type="InterPro" id="IPR009057">
    <property type="entry name" value="Homeodomain-like_sf"/>
</dbReference>
<keyword evidence="3" id="KW-0804">Transcription</keyword>
<dbReference type="Proteomes" id="UP000481583">
    <property type="component" value="Unassembled WGS sequence"/>
</dbReference>
<dbReference type="SUPFAM" id="SSF46689">
    <property type="entry name" value="Homeodomain-like"/>
    <property type="match status" value="1"/>
</dbReference>
<dbReference type="GO" id="GO:0000976">
    <property type="term" value="F:transcription cis-regulatory region binding"/>
    <property type="evidence" value="ECO:0007669"/>
    <property type="project" value="TreeGrafter"/>
</dbReference>
<keyword evidence="8" id="KW-1185">Reference proteome</keyword>
<dbReference type="InterPro" id="IPR050109">
    <property type="entry name" value="HTH-type_TetR-like_transc_reg"/>
</dbReference>
<comment type="caution">
    <text evidence="7">The sequence shown here is derived from an EMBL/GenBank/DDBJ whole genome shotgun (WGS) entry which is preliminary data.</text>
</comment>
<dbReference type="Pfam" id="PF00440">
    <property type="entry name" value="TetR_N"/>
    <property type="match status" value="1"/>
</dbReference>
<protein>
    <submittedName>
        <fullName evidence="7">TetR family transcriptional regulator</fullName>
    </submittedName>
</protein>
<keyword evidence="1" id="KW-0805">Transcription regulation</keyword>
<proteinExistence type="predicted"/>
<sequence>MERPRSRSRTSSRSRMLPGDRQQQILDAARRILERTPIDDVSVEAVAGEAGVSPGLLFHYFGSQRKFRQAVLEMAATELLEHVRPDPKESPREQLRAGIRTFIDYVSRFPTIYQAVTRLNRGADVRALHTSSRAAIGGWIVGAIEGVGVELTPAVRLTVTAWLAYMEEAVLGWLAAPEISKAELAGLCERSFYLLARGALDDDERWAEIEELLDRKPDA</sequence>
<dbReference type="RefSeq" id="WP_165242585.1">
    <property type="nucleotide sequence ID" value="NZ_JAAKZV010000212.1"/>
</dbReference>
<dbReference type="EMBL" id="JAAKZV010000212">
    <property type="protein sequence ID" value="NGN68542.1"/>
    <property type="molecule type" value="Genomic_DNA"/>
</dbReference>
<dbReference type="GO" id="GO:0003700">
    <property type="term" value="F:DNA-binding transcription factor activity"/>
    <property type="evidence" value="ECO:0007669"/>
    <property type="project" value="TreeGrafter"/>
</dbReference>
<feature type="region of interest" description="Disordered" evidence="5">
    <location>
        <begin position="1"/>
        <end position="20"/>
    </location>
</feature>
<evidence type="ECO:0000256" key="1">
    <source>
        <dbReference type="ARBA" id="ARBA00023015"/>
    </source>
</evidence>
<dbReference type="PROSITE" id="PS50977">
    <property type="entry name" value="HTH_TETR_2"/>
    <property type="match status" value="1"/>
</dbReference>
<keyword evidence="2 4" id="KW-0238">DNA-binding</keyword>
<evidence type="ECO:0000313" key="8">
    <source>
        <dbReference type="Proteomes" id="UP000481583"/>
    </source>
</evidence>
<evidence type="ECO:0000259" key="6">
    <source>
        <dbReference type="PROSITE" id="PS50977"/>
    </source>
</evidence>
<feature type="compositionally biased region" description="Basic residues" evidence="5">
    <location>
        <begin position="1"/>
        <end position="12"/>
    </location>
</feature>
<gene>
    <name evidence="7" type="ORF">G5C51_32175</name>
</gene>
<dbReference type="PANTHER" id="PTHR30055">
    <property type="entry name" value="HTH-TYPE TRANSCRIPTIONAL REGULATOR RUTR"/>
    <property type="match status" value="1"/>
</dbReference>
<feature type="domain" description="HTH tetR-type" evidence="6">
    <location>
        <begin position="19"/>
        <end position="79"/>
    </location>
</feature>
<name>A0A6G4U959_9ACTN</name>
<evidence type="ECO:0000256" key="2">
    <source>
        <dbReference type="ARBA" id="ARBA00023125"/>
    </source>
</evidence>